<comment type="catalytic activity">
    <reaction evidence="14 15">
        <text>tRNA(Phe) + L-phenylalanine + ATP = L-phenylalanyl-tRNA(Phe) + AMP + diphosphate + H(+)</text>
        <dbReference type="Rhea" id="RHEA:19413"/>
        <dbReference type="Rhea" id="RHEA-COMP:9668"/>
        <dbReference type="Rhea" id="RHEA-COMP:9699"/>
        <dbReference type="ChEBI" id="CHEBI:15378"/>
        <dbReference type="ChEBI" id="CHEBI:30616"/>
        <dbReference type="ChEBI" id="CHEBI:33019"/>
        <dbReference type="ChEBI" id="CHEBI:58095"/>
        <dbReference type="ChEBI" id="CHEBI:78442"/>
        <dbReference type="ChEBI" id="CHEBI:78531"/>
        <dbReference type="ChEBI" id="CHEBI:456215"/>
        <dbReference type="EC" id="6.1.1.20"/>
    </reaction>
</comment>
<keyword evidence="11 16" id="KW-0694">RNA-binding</keyword>
<sequence>MKVSYQWLAEYVDVSGYSASEIAEKLTRSGVEVDVVEKLNKGITNVVVGYVKTCEKHPNADKLSLCTVDVGQEEDLQIICGAKNIAAGQKVPVAVPGAVLPGNFKIKKAKLRGVESYGMICSAKELGMNDRMLPKEIQEGILVLPAETNVGEDILEVLGLNDEVLELELTPNRSDCLSMVGTAYEIGAILGREIKLPETEVNSSDKIASTKISVKNVSPEHCHHYSARYIEEVSIEPSPLWMQNRLMAAGIRPINNIVDITNYVMLEYGQPLHAFDADQLNDGHIEVRLANKNEKMITLDNEERTLDELMLLITDGTKPVAIAGVMGGANSEVQVQTKNILLESAKFSGSSVRITSKKLGLRSESSLRFEKEVNPENVTVALNRAAALLSQYANGKVADGIVEELSTQNPATNIQISLQKINDYLGTDLTKQDALNVFDRLQFSYTEMDENTVIVHVPTRRGDITRDVDLIEEVARLHGYDHIPTSLMVGATTPGSLSKDQKIRRAIRRILTDEGLYETVNYSFTHPSQIKRFPGMYAQTKQISLAMPMSEDRSTLRTSLVPHLLDVASYNKNRNQSDVRIFEIGNVFLTEEQSLSSQPEEKELLSILLTGNRAAANWSVQENNVDFYDLKGHIETLFEAIGISNLQFVSASPEGFHPGRTASIQIKTDDKVIVLGSLGQLHPSIQQEKDLDEVYILEIMLEEVYQLANFDIQYTTLPKYPAIGRDIAVVVDRSLQIGEIVDSIKETAKELLESVQVFDIYTGEKVESNKKSVALSLVYRHLERTLTDEEVTELHGKVVEKIEKSFQAQLRK</sequence>
<evidence type="ECO:0000256" key="16">
    <source>
        <dbReference type="PROSITE-ProRule" id="PRU00209"/>
    </source>
</evidence>
<evidence type="ECO:0000256" key="13">
    <source>
        <dbReference type="ARBA" id="ARBA00023146"/>
    </source>
</evidence>
<dbReference type="RefSeq" id="WP_160644738.1">
    <property type="nucleotide sequence ID" value="NZ_SIJB01000009.1"/>
</dbReference>
<dbReference type="SUPFAM" id="SSF50249">
    <property type="entry name" value="Nucleic acid-binding proteins"/>
    <property type="match status" value="1"/>
</dbReference>
<evidence type="ECO:0000313" key="20">
    <source>
        <dbReference type="EMBL" id="NBI28103.1"/>
    </source>
</evidence>
<dbReference type="SUPFAM" id="SSF54991">
    <property type="entry name" value="Anticodon-binding domain of PheRS"/>
    <property type="match status" value="1"/>
</dbReference>
<evidence type="ECO:0000256" key="3">
    <source>
        <dbReference type="ARBA" id="ARBA00011209"/>
    </source>
</evidence>
<keyword evidence="9 15" id="KW-0067">ATP-binding</keyword>
<evidence type="ECO:0000256" key="10">
    <source>
        <dbReference type="ARBA" id="ARBA00022842"/>
    </source>
</evidence>
<evidence type="ECO:0000256" key="11">
    <source>
        <dbReference type="ARBA" id="ARBA00022884"/>
    </source>
</evidence>
<dbReference type="Pfam" id="PF03147">
    <property type="entry name" value="FDX-ACB"/>
    <property type="match status" value="1"/>
</dbReference>
<dbReference type="InterPro" id="IPR045864">
    <property type="entry name" value="aa-tRNA-synth_II/BPL/LPL"/>
</dbReference>
<dbReference type="FunFam" id="3.30.930.10:FF:000022">
    <property type="entry name" value="Phenylalanine--tRNA ligase beta subunit"/>
    <property type="match status" value="1"/>
</dbReference>
<dbReference type="GO" id="GO:0004826">
    <property type="term" value="F:phenylalanine-tRNA ligase activity"/>
    <property type="evidence" value="ECO:0007669"/>
    <property type="project" value="UniProtKB-UniRule"/>
</dbReference>
<dbReference type="Gene3D" id="3.30.70.380">
    <property type="entry name" value="Ferrodoxin-fold anticodon-binding domain"/>
    <property type="match status" value="1"/>
</dbReference>
<dbReference type="SMART" id="SM00874">
    <property type="entry name" value="B5"/>
    <property type="match status" value="1"/>
</dbReference>
<dbReference type="OrthoDB" id="9805455at2"/>
<keyword evidence="21" id="KW-1185">Reference proteome</keyword>
<evidence type="ECO:0000256" key="15">
    <source>
        <dbReference type="HAMAP-Rule" id="MF_00283"/>
    </source>
</evidence>
<dbReference type="SMART" id="SM00896">
    <property type="entry name" value="FDX-ACB"/>
    <property type="match status" value="1"/>
</dbReference>
<keyword evidence="5 16" id="KW-0820">tRNA-binding</keyword>
<dbReference type="AlphaFoldDB" id="A0A6N9Q091"/>
<dbReference type="InterPro" id="IPR041616">
    <property type="entry name" value="PheRS_beta_core"/>
</dbReference>
<dbReference type="GO" id="GO:0005524">
    <property type="term" value="F:ATP binding"/>
    <property type="evidence" value="ECO:0007669"/>
    <property type="project" value="UniProtKB-UniRule"/>
</dbReference>
<name>A0A6N9Q091_9BACL</name>
<dbReference type="InterPro" id="IPR005147">
    <property type="entry name" value="tRNA_synthase_B5-dom"/>
</dbReference>
<dbReference type="Pfam" id="PF01588">
    <property type="entry name" value="tRNA_bind"/>
    <property type="match status" value="1"/>
</dbReference>
<feature type="domain" description="B5" evidence="19">
    <location>
        <begin position="409"/>
        <end position="485"/>
    </location>
</feature>
<dbReference type="GO" id="GO:0016740">
    <property type="term" value="F:transferase activity"/>
    <property type="evidence" value="ECO:0007669"/>
    <property type="project" value="UniProtKB-ARBA"/>
</dbReference>
<evidence type="ECO:0000256" key="12">
    <source>
        <dbReference type="ARBA" id="ARBA00022917"/>
    </source>
</evidence>
<feature type="binding site" evidence="15">
    <location>
        <position position="469"/>
    </location>
    <ligand>
        <name>Mg(2+)</name>
        <dbReference type="ChEBI" id="CHEBI:18420"/>
        <note>shared with alpha subunit</note>
    </ligand>
</feature>
<evidence type="ECO:0000259" key="17">
    <source>
        <dbReference type="PROSITE" id="PS50886"/>
    </source>
</evidence>
<evidence type="ECO:0000256" key="7">
    <source>
        <dbReference type="ARBA" id="ARBA00022723"/>
    </source>
</evidence>
<feature type="binding site" evidence="15">
    <location>
        <position position="463"/>
    </location>
    <ligand>
        <name>Mg(2+)</name>
        <dbReference type="ChEBI" id="CHEBI:18420"/>
        <note>shared with alpha subunit</note>
    </ligand>
</feature>
<keyword evidence="10 15" id="KW-0460">Magnesium</keyword>
<dbReference type="NCBIfam" id="NF045760">
    <property type="entry name" value="YtpR"/>
    <property type="match status" value="1"/>
</dbReference>
<keyword evidence="8 15" id="KW-0547">Nucleotide-binding</keyword>
<dbReference type="Pfam" id="PF03483">
    <property type="entry name" value="B3_4"/>
    <property type="match status" value="1"/>
</dbReference>
<evidence type="ECO:0000256" key="6">
    <source>
        <dbReference type="ARBA" id="ARBA00022598"/>
    </source>
</evidence>
<keyword evidence="13 15" id="KW-0030">Aminoacyl-tRNA synthetase</keyword>
<dbReference type="Pfam" id="PF17759">
    <property type="entry name" value="tRNA_synthFbeta"/>
    <property type="match status" value="1"/>
</dbReference>
<keyword evidence="12 15" id="KW-0648">Protein biosynthesis</keyword>
<evidence type="ECO:0000256" key="4">
    <source>
        <dbReference type="ARBA" id="ARBA00022490"/>
    </source>
</evidence>
<dbReference type="InterPro" id="IPR033714">
    <property type="entry name" value="tRNA_bind_bactPheRS"/>
</dbReference>
<evidence type="ECO:0000256" key="14">
    <source>
        <dbReference type="ARBA" id="ARBA00049255"/>
    </source>
</evidence>
<dbReference type="NCBIfam" id="TIGR00472">
    <property type="entry name" value="pheT_bact"/>
    <property type="match status" value="1"/>
</dbReference>
<dbReference type="FunFam" id="2.40.50.140:FF:000045">
    <property type="entry name" value="Phenylalanine--tRNA ligase beta subunit"/>
    <property type="match status" value="1"/>
</dbReference>
<feature type="domain" description="FDX-ACB" evidence="18">
    <location>
        <begin position="718"/>
        <end position="811"/>
    </location>
</feature>
<evidence type="ECO:0000259" key="19">
    <source>
        <dbReference type="PROSITE" id="PS51483"/>
    </source>
</evidence>
<dbReference type="GO" id="GO:0000049">
    <property type="term" value="F:tRNA binding"/>
    <property type="evidence" value="ECO:0007669"/>
    <property type="project" value="UniProtKB-UniRule"/>
</dbReference>
<dbReference type="SUPFAM" id="SSF56037">
    <property type="entry name" value="PheT/TilS domain"/>
    <property type="match status" value="1"/>
</dbReference>
<evidence type="ECO:0000256" key="9">
    <source>
        <dbReference type="ARBA" id="ARBA00022840"/>
    </source>
</evidence>
<comment type="caution">
    <text evidence="20">The sequence shown here is derived from an EMBL/GenBank/DDBJ whole genome shotgun (WGS) entry which is preliminary data.</text>
</comment>
<dbReference type="GO" id="GO:0006432">
    <property type="term" value="P:phenylalanyl-tRNA aminoacylation"/>
    <property type="evidence" value="ECO:0007669"/>
    <property type="project" value="UniProtKB-UniRule"/>
</dbReference>
<dbReference type="Proteomes" id="UP000448943">
    <property type="component" value="Unassembled WGS sequence"/>
</dbReference>
<dbReference type="PROSITE" id="PS51483">
    <property type="entry name" value="B5"/>
    <property type="match status" value="1"/>
</dbReference>
<dbReference type="CDD" id="cd00769">
    <property type="entry name" value="PheRS_beta_core"/>
    <property type="match status" value="1"/>
</dbReference>
<keyword evidence="6 15" id="KW-0436">Ligase</keyword>
<dbReference type="PROSITE" id="PS50886">
    <property type="entry name" value="TRBD"/>
    <property type="match status" value="1"/>
</dbReference>
<dbReference type="Gene3D" id="3.50.40.10">
    <property type="entry name" value="Phenylalanyl-trna Synthetase, Chain B, domain 3"/>
    <property type="match status" value="1"/>
</dbReference>
<dbReference type="InterPro" id="IPR012340">
    <property type="entry name" value="NA-bd_OB-fold"/>
</dbReference>
<dbReference type="InterPro" id="IPR004532">
    <property type="entry name" value="Phe-tRNA-ligase_IIc_bsu_bact"/>
</dbReference>
<keyword evidence="4 15" id="KW-0963">Cytoplasm</keyword>
<dbReference type="FunFam" id="3.30.70.380:FF:000001">
    <property type="entry name" value="Phenylalanine--tRNA ligase beta subunit"/>
    <property type="match status" value="1"/>
</dbReference>
<feature type="domain" description="TRNA-binding" evidence="17">
    <location>
        <begin position="40"/>
        <end position="155"/>
    </location>
</feature>
<dbReference type="SUPFAM" id="SSF55681">
    <property type="entry name" value="Class II aaRS and biotin synthetases"/>
    <property type="match status" value="1"/>
</dbReference>
<dbReference type="Gene3D" id="2.40.50.140">
    <property type="entry name" value="Nucleic acid-binding proteins"/>
    <property type="match status" value="1"/>
</dbReference>
<evidence type="ECO:0000256" key="8">
    <source>
        <dbReference type="ARBA" id="ARBA00022741"/>
    </source>
</evidence>
<dbReference type="CDD" id="cd02796">
    <property type="entry name" value="tRNA_bind_bactPheRS"/>
    <property type="match status" value="1"/>
</dbReference>
<protein>
    <recommendedName>
        <fullName evidence="15">Phenylalanine--tRNA ligase beta subunit</fullName>
        <ecNumber evidence="15">6.1.1.20</ecNumber>
    </recommendedName>
    <alternativeName>
        <fullName evidence="15">Phenylalanyl-tRNA synthetase beta subunit</fullName>
        <shortName evidence="15">PheRS</shortName>
    </alternativeName>
</protein>
<dbReference type="GO" id="GO:0140096">
    <property type="term" value="F:catalytic activity, acting on a protein"/>
    <property type="evidence" value="ECO:0007669"/>
    <property type="project" value="UniProtKB-ARBA"/>
</dbReference>
<evidence type="ECO:0000256" key="5">
    <source>
        <dbReference type="ARBA" id="ARBA00022555"/>
    </source>
</evidence>
<organism evidence="20 21">
    <name type="scientific">Chengkuizengella marina</name>
    <dbReference type="NCBI Taxonomy" id="2507566"/>
    <lineage>
        <taxon>Bacteria</taxon>
        <taxon>Bacillati</taxon>
        <taxon>Bacillota</taxon>
        <taxon>Bacilli</taxon>
        <taxon>Bacillales</taxon>
        <taxon>Paenibacillaceae</taxon>
        <taxon>Chengkuizengella</taxon>
    </lineage>
</organism>
<dbReference type="GO" id="GO:0000287">
    <property type="term" value="F:magnesium ion binding"/>
    <property type="evidence" value="ECO:0007669"/>
    <property type="project" value="UniProtKB-UniRule"/>
</dbReference>
<dbReference type="Gene3D" id="3.30.56.10">
    <property type="match status" value="2"/>
</dbReference>
<evidence type="ECO:0000256" key="1">
    <source>
        <dbReference type="ARBA" id="ARBA00004496"/>
    </source>
</evidence>
<dbReference type="FunFam" id="3.50.40.10:FF:000001">
    <property type="entry name" value="Phenylalanine--tRNA ligase beta subunit"/>
    <property type="match status" value="1"/>
</dbReference>
<comment type="subcellular location">
    <subcellularLocation>
        <location evidence="1 15">Cytoplasm</location>
    </subcellularLocation>
</comment>
<proteinExistence type="inferred from homology"/>
<comment type="subunit">
    <text evidence="3 15">Tetramer of two alpha and two beta subunits.</text>
</comment>
<reference evidence="20 21" key="1">
    <citation type="submission" date="2019-01" db="EMBL/GenBank/DDBJ databases">
        <title>Chengkuizengella sp. nov., isolated from deep-sea sediment of East Pacific Ocean.</title>
        <authorList>
            <person name="Yang J."/>
            <person name="Lai Q."/>
            <person name="Shao Z."/>
        </authorList>
    </citation>
    <scope>NUCLEOTIDE SEQUENCE [LARGE SCALE GENOMIC DNA]</scope>
    <source>
        <strain evidence="20 21">YPA3-1-1</strain>
    </source>
</reference>
<dbReference type="InterPro" id="IPR002547">
    <property type="entry name" value="tRNA-bd_dom"/>
</dbReference>
<gene>
    <name evidence="15" type="primary">pheT</name>
    <name evidence="20" type="ORF">ERL59_03915</name>
</gene>
<dbReference type="InterPro" id="IPR020825">
    <property type="entry name" value="Phe-tRNA_synthase-like_B3/B4"/>
</dbReference>
<comment type="cofactor">
    <cofactor evidence="15">
        <name>Mg(2+)</name>
        <dbReference type="ChEBI" id="CHEBI:18420"/>
    </cofactor>
    <text evidence="15">Binds 2 magnesium ions per tetramer.</text>
</comment>
<dbReference type="Gene3D" id="3.30.930.10">
    <property type="entry name" value="Bira Bifunctional Protein, Domain 2"/>
    <property type="match status" value="1"/>
</dbReference>
<dbReference type="PANTHER" id="PTHR10947:SF0">
    <property type="entry name" value="PHENYLALANINE--TRNA LIGASE BETA SUBUNIT"/>
    <property type="match status" value="1"/>
</dbReference>
<comment type="similarity">
    <text evidence="2 15">Belongs to the phenylalanyl-tRNA synthetase beta subunit family. Type 1 subfamily.</text>
</comment>
<dbReference type="GO" id="GO:0009328">
    <property type="term" value="C:phenylalanine-tRNA ligase complex"/>
    <property type="evidence" value="ECO:0007669"/>
    <property type="project" value="TreeGrafter"/>
</dbReference>
<evidence type="ECO:0000256" key="2">
    <source>
        <dbReference type="ARBA" id="ARBA00008653"/>
    </source>
</evidence>
<dbReference type="SUPFAM" id="SSF46955">
    <property type="entry name" value="Putative DNA-binding domain"/>
    <property type="match status" value="1"/>
</dbReference>
<keyword evidence="7 15" id="KW-0479">Metal-binding</keyword>
<dbReference type="InterPro" id="IPR005121">
    <property type="entry name" value="Fdx_antiC-bd"/>
</dbReference>
<accession>A0A6N9Q091</accession>
<dbReference type="InterPro" id="IPR009061">
    <property type="entry name" value="DNA-bd_dom_put_sf"/>
</dbReference>
<evidence type="ECO:0000259" key="18">
    <source>
        <dbReference type="PROSITE" id="PS51447"/>
    </source>
</evidence>
<dbReference type="SMART" id="SM00873">
    <property type="entry name" value="B3_4"/>
    <property type="match status" value="1"/>
</dbReference>
<dbReference type="InterPro" id="IPR005146">
    <property type="entry name" value="B3/B4_tRNA-bd"/>
</dbReference>
<dbReference type="InterPro" id="IPR045060">
    <property type="entry name" value="Phe-tRNA-ligase_IIc_bsu"/>
</dbReference>
<dbReference type="InterPro" id="IPR036690">
    <property type="entry name" value="Fdx_antiC-bd_sf"/>
</dbReference>
<dbReference type="HAMAP" id="MF_00283">
    <property type="entry name" value="Phe_tRNA_synth_beta1"/>
    <property type="match status" value="1"/>
</dbReference>
<evidence type="ECO:0000313" key="21">
    <source>
        <dbReference type="Proteomes" id="UP000448943"/>
    </source>
</evidence>
<dbReference type="PROSITE" id="PS51447">
    <property type="entry name" value="FDX_ACB"/>
    <property type="match status" value="1"/>
</dbReference>
<dbReference type="PANTHER" id="PTHR10947">
    <property type="entry name" value="PHENYLALANYL-TRNA SYNTHETASE BETA CHAIN AND LEUCINE-RICH REPEAT-CONTAINING PROTEIN 47"/>
    <property type="match status" value="1"/>
</dbReference>
<dbReference type="Pfam" id="PF03484">
    <property type="entry name" value="B5"/>
    <property type="match status" value="1"/>
</dbReference>
<feature type="binding site" evidence="15">
    <location>
        <position position="473"/>
    </location>
    <ligand>
        <name>Mg(2+)</name>
        <dbReference type="ChEBI" id="CHEBI:18420"/>
        <note>shared with alpha subunit</note>
    </ligand>
</feature>
<dbReference type="EMBL" id="SIJB01000009">
    <property type="protein sequence ID" value="NBI28103.1"/>
    <property type="molecule type" value="Genomic_DNA"/>
</dbReference>
<dbReference type="EC" id="6.1.1.20" evidence="15"/>
<feature type="binding site" evidence="15">
    <location>
        <position position="472"/>
    </location>
    <ligand>
        <name>Mg(2+)</name>
        <dbReference type="ChEBI" id="CHEBI:18420"/>
        <note>shared with alpha subunit</note>
    </ligand>
</feature>